<comment type="caution">
    <text evidence="2">The sequence shown here is derived from an EMBL/GenBank/DDBJ whole genome shotgun (WGS) entry which is preliminary data.</text>
</comment>
<feature type="compositionally biased region" description="Polar residues" evidence="1">
    <location>
        <begin position="59"/>
        <end position="80"/>
    </location>
</feature>
<evidence type="ECO:0000313" key="3">
    <source>
        <dbReference type="Proteomes" id="UP001141259"/>
    </source>
</evidence>
<dbReference type="AlphaFoldDB" id="A0A9X2VQH0"/>
<dbReference type="RefSeq" id="WP_259626460.1">
    <property type="nucleotide sequence ID" value="NZ_JANYMP010000015.1"/>
</dbReference>
<gene>
    <name evidence="2" type="ORF">NZH93_29210</name>
</gene>
<evidence type="ECO:0000256" key="1">
    <source>
        <dbReference type="SAM" id="MobiDB-lite"/>
    </source>
</evidence>
<keyword evidence="3" id="KW-1185">Reference proteome</keyword>
<dbReference type="EMBL" id="JANYMP010000015">
    <property type="protein sequence ID" value="MCS7480955.1"/>
    <property type="molecule type" value="Genomic_DNA"/>
</dbReference>
<reference evidence="2" key="1">
    <citation type="submission" date="2022-08" db="EMBL/GenBank/DDBJ databases">
        <authorList>
            <person name="Tistechok S."/>
            <person name="Samborskyy M."/>
            <person name="Roman I."/>
        </authorList>
    </citation>
    <scope>NUCLEOTIDE SEQUENCE</scope>
    <source>
        <strain evidence="2">DSM 103496</strain>
    </source>
</reference>
<proteinExistence type="predicted"/>
<evidence type="ECO:0000313" key="2">
    <source>
        <dbReference type="EMBL" id="MCS7480955.1"/>
    </source>
</evidence>
<name>A0A9X2VQH0_9PSEU</name>
<organism evidence="2 3">
    <name type="scientific">Umezawaea endophytica</name>
    <dbReference type="NCBI Taxonomy" id="1654476"/>
    <lineage>
        <taxon>Bacteria</taxon>
        <taxon>Bacillati</taxon>
        <taxon>Actinomycetota</taxon>
        <taxon>Actinomycetes</taxon>
        <taxon>Pseudonocardiales</taxon>
        <taxon>Pseudonocardiaceae</taxon>
        <taxon>Umezawaea</taxon>
    </lineage>
</organism>
<sequence length="122" mass="13064">MSVESMRTMTANMQSLKQSAESGGFAISPEGAEAYVKAIEAAQKDLRQIDQHMAVLQQPTKLGTSPDGQTLSRYNLESATGGSGTAGIVPAMDQLKTALEEARTAMKKAVENYHAIDESQMK</sequence>
<protein>
    <submittedName>
        <fullName evidence="2">Uncharacterized protein</fullName>
    </submittedName>
</protein>
<accession>A0A9X2VQH0</accession>
<dbReference type="Proteomes" id="UP001141259">
    <property type="component" value="Unassembled WGS sequence"/>
</dbReference>
<feature type="region of interest" description="Disordered" evidence="1">
    <location>
        <begin position="59"/>
        <end position="86"/>
    </location>
</feature>